<dbReference type="EMBL" id="JAINVV010000011">
    <property type="protein sequence ID" value="MBY8825041.1"/>
    <property type="molecule type" value="Genomic_DNA"/>
</dbReference>
<evidence type="ECO:0000313" key="3">
    <source>
        <dbReference type="Proteomes" id="UP000706039"/>
    </source>
</evidence>
<comment type="caution">
    <text evidence="2">The sequence shown here is derived from an EMBL/GenBank/DDBJ whole genome shotgun (WGS) entry which is preliminary data.</text>
</comment>
<dbReference type="RefSeq" id="WP_222992148.1">
    <property type="nucleotide sequence ID" value="NZ_JAINVV010000011.1"/>
</dbReference>
<keyword evidence="1" id="KW-0812">Transmembrane</keyword>
<accession>A0ABS7PUL0</accession>
<protein>
    <submittedName>
        <fullName evidence="2">Uncharacterized protein</fullName>
    </submittedName>
</protein>
<proteinExistence type="predicted"/>
<keyword evidence="3" id="KW-1185">Reference proteome</keyword>
<name>A0ABS7PUL0_9SPHN</name>
<feature type="transmembrane region" description="Helical" evidence="1">
    <location>
        <begin position="100"/>
        <end position="118"/>
    </location>
</feature>
<evidence type="ECO:0000313" key="2">
    <source>
        <dbReference type="EMBL" id="MBY8825041.1"/>
    </source>
</evidence>
<gene>
    <name evidence="2" type="ORF">K7G82_22245</name>
</gene>
<evidence type="ECO:0000256" key="1">
    <source>
        <dbReference type="SAM" id="Phobius"/>
    </source>
</evidence>
<dbReference type="Proteomes" id="UP000706039">
    <property type="component" value="Unassembled WGS sequence"/>
</dbReference>
<feature type="transmembrane region" description="Helical" evidence="1">
    <location>
        <begin position="71"/>
        <end position="88"/>
    </location>
</feature>
<organism evidence="2 3">
    <name type="scientific">Sphingomonas colocasiae</name>
    <dbReference type="NCBI Taxonomy" id="1848973"/>
    <lineage>
        <taxon>Bacteria</taxon>
        <taxon>Pseudomonadati</taxon>
        <taxon>Pseudomonadota</taxon>
        <taxon>Alphaproteobacteria</taxon>
        <taxon>Sphingomonadales</taxon>
        <taxon>Sphingomonadaceae</taxon>
        <taxon>Sphingomonas</taxon>
    </lineage>
</organism>
<feature type="transmembrane region" description="Helical" evidence="1">
    <location>
        <begin position="33"/>
        <end position="51"/>
    </location>
</feature>
<sequence>MSRAKHLAGAVVLIAGAALLAQLFDLVVLPPAMGWFAWTAFMIAALVRFVLDWRSRKALPPPADPTPARSALTVIVATGMVAATRTVGDSGTLADYQAPGAILAATAILALAAFRFAARNRDRIGEARFESASNVD</sequence>
<reference evidence="2 3" key="1">
    <citation type="submission" date="2021-08" db="EMBL/GenBank/DDBJ databases">
        <authorList>
            <person name="Tuo L."/>
        </authorList>
    </citation>
    <scope>NUCLEOTIDE SEQUENCE [LARGE SCALE GENOMIC DNA]</scope>
    <source>
        <strain evidence="2 3">JCM 31229</strain>
    </source>
</reference>
<keyword evidence="1" id="KW-1133">Transmembrane helix</keyword>
<keyword evidence="1" id="KW-0472">Membrane</keyword>